<proteinExistence type="inferred from homology"/>
<feature type="transmembrane region" description="Helical" evidence="7">
    <location>
        <begin position="195"/>
        <end position="215"/>
    </location>
</feature>
<dbReference type="PANTHER" id="PTHR43731">
    <property type="entry name" value="RHOMBOID PROTEASE"/>
    <property type="match status" value="1"/>
</dbReference>
<keyword evidence="10" id="KW-1185">Reference proteome</keyword>
<feature type="transmembrane region" description="Helical" evidence="7">
    <location>
        <begin position="169"/>
        <end position="189"/>
    </location>
</feature>
<accession>A0A3G9J147</accession>
<dbReference type="PANTHER" id="PTHR43731:SF14">
    <property type="entry name" value="PRESENILIN-ASSOCIATED RHOMBOID-LIKE PROTEIN, MITOCHONDRIAL"/>
    <property type="match status" value="1"/>
</dbReference>
<dbReference type="KEGG" id="nbe:Back2_16450"/>
<comment type="subcellular location">
    <subcellularLocation>
        <location evidence="1">Membrane</location>
        <topology evidence="1">Multi-pass membrane protein</topology>
    </subcellularLocation>
</comment>
<sequence>MSVEAAPVCYRHTDRESHIRCQRCERPICPDCMKSAAVGFQCPECVREGQRSVRQGRPLNFGPSGPVVTYALIGINLAVWALILIAPSVAHLLSLHLADYCSSQGYPRLGFDSAGCAAYGGTFAPGVWHGGPWELITSAFTHQQAWHIATNMISLWMIGPLVEQALGRWRYLVAYLVCGLGGSLLVVAAGPQVGYTLGASGAIFGLLGILVVLFIRRGLPLQQLGSVLALNLVLTFALHNVVSWQGHIGGLLTGLAIGALYAYTPLGRRRRILQR</sequence>
<evidence type="ECO:0000256" key="2">
    <source>
        <dbReference type="ARBA" id="ARBA00009045"/>
    </source>
</evidence>
<dbReference type="GO" id="GO:0004252">
    <property type="term" value="F:serine-type endopeptidase activity"/>
    <property type="evidence" value="ECO:0007669"/>
    <property type="project" value="InterPro"/>
</dbReference>
<dbReference type="InterPro" id="IPR022764">
    <property type="entry name" value="Peptidase_S54_rhomboid_dom"/>
</dbReference>
<evidence type="ECO:0000313" key="10">
    <source>
        <dbReference type="Proteomes" id="UP000271573"/>
    </source>
</evidence>
<evidence type="ECO:0000256" key="4">
    <source>
        <dbReference type="ARBA" id="ARBA00022801"/>
    </source>
</evidence>
<dbReference type="GO" id="GO:0016020">
    <property type="term" value="C:membrane"/>
    <property type="evidence" value="ECO:0007669"/>
    <property type="project" value="UniProtKB-SubCell"/>
</dbReference>
<dbReference type="OrthoDB" id="9807874at2"/>
<evidence type="ECO:0000256" key="5">
    <source>
        <dbReference type="ARBA" id="ARBA00022989"/>
    </source>
</evidence>
<feature type="transmembrane region" description="Helical" evidence="7">
    <location>
        <begin position="248"/>
        <end position="266"/>
    </location>
</feature>
<keyword evidence="3 7" id="KW-0812">Transmembrane</keyword>
<feature type="transmembrane region" description="Helical" evidence="7">
    <location>
        <begin position="67"/>
        <end position="90"/>
    </location>
</feature>
<feature type="transmembrane region" description="Helical" evidence="7">
    <location>
        <begin position="224"/>
        <end position="242"/>
    </location>
</feature>
<evidence type="ECO:0000313" key="9">
    <source>
        <dbReference type="EMBL" id="BBH17358.1"/>
    </source>
</evidence>
<dbReference type="EMBL" id="AP019307">
    <property type="protein sequence ID" value="BBH17358.1"/>
    <property type="molecule type" value="Genomic_DNA"/>
</dbReference>
<evidence type="ECO:0000256" key="1">
    <source>
        <dbReference type="ARBA" id="ARBA00004141"/>
    </source>
</evidence>
<comment type="similarity">
    <text evidence="2">Belongs to the peptidase S54 family.</text>
</comment>
<keyword evidence="5 7" id="KW-1133">Transmembrane helix</keyword>
<dbReference type="SUPFAM" id="SSF144091">
    <property type="entry name" value="Rhomboid-like"/>
    <property type="match status" value="1"/>
</dbReference>
<evidence type="ECO:0000256" key="3">
    <source>
        <dbReference type="ARBA" id="ARBA00022692"/>
    </source>
</evidence>
<dbReference type="AlphaFoldDB" id="A0A3G9J147"/>
<feature type="domain" description="Peptidase S54 rhomboid" evidence="8">
    <location>
        <begin position="131"/>
        <end position="262"/>
    </location>
</feature>
<dbReference type="Pfam" id="PF01694">
    <property type="entry name" value="Rhomboid"/>
    <property type="match status" value="1"/>
</dbReference>
<keyword evidence="4" id="KW-0378">Hydrolase</keyword>
<dbReference type="Gene3D" id="1.20.1540.10">
    <property type="entry name" value="Rhomboid-like"/>
    <property type="match status" value="1"/>
</dbReference>
<evidence type="ECO:0000259" key="8">
    <source>
        <dbReference type="Pfam" id="PF01694"/>
    </source>
</evidence>
<gene>
    <name evidence="9" type="ORF">Back2_16450</name>
</gene>
<dbReference type="GO" id="GO:0006508">
    <property type="term" value="P:proteolysis"/>
    <property type="evidence" value="ECO:0007669"/>
    <property type="project" value="UniProtKB-KW"/>
</dbReference>
<evidence type="ECO:0000256" key="7">
    <source>
        <dbReference type="SAM" id="Phobius"/>
    </source>
</evidence>
<keyword evidence="9" id="KW-0645">Protease</keyword>
<keyword evidence="6 7" id="KW-0472">Membrane</keyword>
<organism evidence="9 10">
    <name type="scientific">Nocardioides baekrokdamisoli</name>
    <dbReference type="NCBI Taxonomy" id="1804624"/>
    <lineage>
        <taxon>Bacteria</taxon>
        <taxon>Bacillati</taxon>
        <taxon>Actinomycetota</taxon>
        <taxon>Actinomycetes</taxon>
        <taxon>Propionibacteriales</taxon>
        <taxon>Nocardioidaceae</taxon>
        <taxon>Nocardioides</taxon>
    </lineage>
</organism>
<reference evidence="9 10" key="1">
    <citation type="submission" date="2018-11" db="EMBL/GenBank/DDBJ databases">
        <title>Complete genome sequence of Nocardioides baekrokdamisoli strain KCTC 39748.</title>
        <authorList>
            <person name="Kang S.W."/>
            <person name="Lee K.C."/>
            <person name="Kim K.K."/>
            <person name="Kim J.S."/>
            <person name="Kim D.S."/>
            <person name="Ko S.H."/>
            <person name="Yang S.H."/>
            <person name="Shin Y.K."/>
            <person name="Lee J.S."/>
        </authorList>
    </citation>
    <scope>NUCLEOTIDE SEQUENCE [LARGE SCALE GENOMIC DNA]</scope>
    <source>
        <strain evidence="9 10">KCTC 39748</strain>
    </source>
</reference>
<dbReference type="Proteomes" id="UP000271573">
    <property type="component" value="Chromosome"/>
</dbReference>
<name>A0A3G9J147_9ACTN</name>
<evidence type="ECO:0000256" key="6">
    <source>
        <dbReference type="ARBA" id="ARBA00023136"/>
    </source>
</evidence>
<dbReference type="InterPro" id="IPR050925">
    <property type="entry name" value="Rhomboid_protease_S54"/>
</dbReference>
<dbReference type="InterPro" id="IPR035952">
    <property type="entry name" value="Rhomboid-like_sf"/>
</dbReference>
<protein>
    <submittedName>
        <fullName evidence="9">Rhomboid family intramembrane serine protease</fullName>
    </submittedName>
</protein>